<sequence>MSVQTDSTPAVVTYLRSLKAVRERSKQVFDLVVSGNADYWDWHEDKFATVIDACSAILEQRDFGTNYDKIPPHCRANHFRTTTPTPIDRIAALEAHPSFPKDPVKQAAVLIDLYVVSVLLDAGAGNTWSYTETEGGKEVWRGGRSEGIAIASYHMFVDGVFSATKGDPLRVDAAALKALTPEILAKHFQVTETNPMSGLEGRTSLLSQLGGALEARPDIVKSGRPGDILFYFEPKLQTGTGGKPVLSLEAFWATLFDLLSPIWPSRTTLPTHPDYVLGDVWVAPSLARSLDKRGAARTEGDDLVPFHKLTQWLCYSLIEPIEGVAKWSVDRGAGQTGLPEYRNGGLLVDHGLITIRSDALPVGAYPNGREGLPVLPPSHPAVVEWRAVTVVALDKIHEGICAKLGITSSQLSLAQVLEASTWKGGREIAAQKRSNGGPPIEIISDGTVF</sequence>
<accession>A0A427XXH2</accession>
<dbReference type="STRING" id="105984.A0A427XXH2"/>
<dbReference type="Proteomes" id="UP000279236">
    <property type="component" value="Unassembled WGS sequence"/>
</dbReference>
<dbReference type="PANTHER" id="PTHR31687">
    <property type="match status" value="1"/>
</dbReference>
<dbReference type="InterPro" id="IPR012469">
    <property type="entry name" value="DUF1688"/>
</dbReference>
<comment type="caution">
    <text evidence="1">The sequence shown here is derived from an EMBL/GenBank/DDBJ whole genome shotgun (WGS) entry which is preliminary data.</text>
</comment>
<dbReference type="PANTHER" id="PTHR31687:SF3">
    <property type="entry name" value="PROTEIN URG3"/>
    <property type="match status" value="1"/>
</dbReference>
<organism evidence="1 2">
    <name type="scientific">Apiotrichum porosum</name>
    <dbReference type="NCBI Taxonomy" id="105984"/>
    <lineage>
        <taxon>Eukaryota</taxon>
        <taxon>Fungi</taxon>
        <taxon>Dikarya</taxon>
        <taxon>Basidiomycota</taxon>
        <taxon>Agaricomycotina</taxon>
        <taxon>Tremellomycetes</taxon>
        <taxon>Trichosporonales</taxon>
        <taxon>Trichosporonaceae</taxon>
        <taxon>Apiotrichum</taxon>
    </lineage>
</organism>
<keyword evidence="2" id="KW-1185">Reference proteome</keyword>
<reference evidence="1 2" key="1">
    <citation type="submission" date="2018-11" db="EMBL/GenBank/DDBJ databases">
        <title>Genome sequence of Apiotrichum porosum DSM 27194.</title>
        <authorList>
            <person name="Aliyu H."/>
            <person name="Gorte O."/>
            <person name="Ochsenreither K."/>
        </authorList>
    </citation>
    <scope>NUCLEOTIDE SEQUENCE [LARGE SCALE GENOMIC DNA]</scope>
    <source>
        <strain evidence="1 2">DSM 27194</strain>
    </source>
</reference>
<dbReference type="OrthoDB" id="2153176at2759"/>
<dbReference type="RefSeq" id="XP_028477485.1">
    <property type="nucleotide sequence ID" value="XM_028622593.1"/>
</dbReference>
<evidence type="ECO:0008006" key="3">
    <source>
        <dbReference type="Google" id="ProtNLM"/>
    </source>
</evidence>
<name>A0A427XXH2_9TREE</name>
<dbReference type="EMBL" id="RSCE01000004">
    <property type="protein sequence ID" value="RSH83533.1"/>
    <property type="molecule type" value="Genomic_DNA"/>
</dbReference>
<dbReference type="AlphaFoldDB" id="A0A427XXH2"/>
<proteinExistence type="predicted"/>
<dbReference type="Pfam" id="PF07958">
    <property type="entry name" value="DUF1688"/>
    <property type="match status" value="1"/>
</dbReference>
<evidence type="ECO:0000313" key="1">
    <source>
        <dbReference type="EMBL" id="RSH83533.1"/>
    </source>
</evidence>
<gene>
    <name evidence="1" type="ORF">EHS24_007220</name>
</gene>
<dbReference type="GeneID" id="39591763"/>
<protein>
    <recommendedName>
        <fullName evidence="3">Uracil catabolism protein 4</fullName>
    </recommendedName>
</protein>
<evidence type="ECO:0000313" key="2">
    <source>
        <dbReference type="Proteomes" id="UP000279236"/>
    </source>
</evidence>